<evidence type="ECO:0000313" key="2">
    <source>
        <dbReference type="Proteomes" id="UP001413721"/>
    </source>
</evidence>
<dbReference type="Proteomes" id="UP001413721">
    <property type="component" value="Unassembled WGS sequence"/>
</dbReference>
<dbReference type="InterPro" id="IPR045851">
    <property type="entry name" value="AMP-bd_C_sf"/>
</dbReference>
<proteinExistence type="predicted"/>
<dbReference type="EMBL" id="JBBKTW010000005">
    <property type="protein sequence ID" value="MEN2989425.1"/>
    <property type="molecule type" value="Genomic_DNA"/>
</dbReference>
<dbReference type="RefSeq" id="WP_345937576.1">
    <property type="nucleotide sequence ID" value="NZ_JBBKTW010000005.1"/>
</dbReference>
<dbReference type="Gene3D" id="3.40.50.12780">
    <property type="entry name" value="N-terminal domain of ligase-like"/>
    <property type="match status" value="1"/>
</dbReference>
<keyword evidence="2" id="KW-1185">Reference proteome</keyword>
<dbReference type="PANTHER" id="PTHR43845">
    <property type="entry name" value="BLR5969 PROTEIN"/>
    <property type="match status" value="1"/>
</dbReference>
<accession>A0ABU9YKT8</accession>
<dbReference type="Gene3D" id="3.30.300.30">
    <property type="match status" value="1"/>
</dbReference>
<dbReference type="PANTHER" id="PTHR43845:SF1">
    <property type="entry name" value="BLR5969 PROTEIN"/>
    <property type="match status" value="1"/>
</dbReference>
<evidence type="ECO:0000313" key="1">
    <source>
        <dbReference type="EMBL" id="MEN2989425.1"/>
    </source>
</evidence>
<protein>
    <submittedName>
        <fullName evidence="1">Phenylacetate--CoA ligase family protein</fullName>
    </submittedName>
</protein>
<dbReference type="InterPro" id="IPR042099">
    <property type="entry name" value="ANL_N_sf"/>
</dbReference>
<organism evidence="1 2">
    <name type="scientific">Tistrella arctica</name>
    <dbReference type="NCBI Taxonomy" id="3133430"/>
    <lineage>
        <taxon>Bacteria</taxon>
        <taxon>Pseudomonadati</taxon>
        <taxon>Pseudomonadota</taxon>
        <taxon>Alphaproteobacteria</taxon>
        <taxon>Geminicoccales</taxon>
        <taxon>Geminicoccaceae</taxon>
        <taxon>Tistrella</taxon>
    </lineage>
</organism>
<reference evidence="1 2" key="1">
    <citation type="submission" date="2024-03" db="EMBL/GenBank/DDBJ databases">
        <title>High-quality draft genome sequencing of Tistrella sp. BH-R2-4.</title>
        <authorList>
            <person name="Dong C."/>
        </authorList>
    </citation>
    <scope>NUCLEOTIDE SEQUENCE [LARGE SCALE GENOMIC DNA]</scope>
    <source>
        <strain evidence="1 2">BH-R2-4</strain>
    </source>
</reference>
<dbReference type="SUPFAM" id="SSF56801">
    <property type="entry name" value="Acetyl-CoA synthetase-like"/>
    <property type="match status" value="1"/>
</dbReference>
<sequence length="404" mass="41821">MTGFHDMTGFQGDGLPALLRAALTTPHYAGTLAGIDPDRITDRAGLAILPVLRKSALAGLQAARPPFAGINVRAPGDHARVFASPGGIHEAEPRGVGDHWGMAAALAAAGFRAGDIVHNAFSYHLTPAGAAMEAGAWALGCAVFPAGTGNTEAQIAAALHLKPAGYTGTPSFLLHLLRSATAAGTPLPFRHALVSGEAFPPAMAAEIAGFGVVAIQCYGTAEIGMIAHETLSDGLRSPDMLVNSRLIVEILTPGTGDPVAPGAVGEVVVTRLDPDWPLIRFATGDLSAEVPPARVRVRDGAMRIRGWLGRADDGTKVKGQFVYPMQVAGVLARHPAVTRGRLVIGHDDGRDSMTLLVETGSGDEISADAIAADLAALTRLKGDVRLVAVGRLPDDGRLIEDTRS</sequence>
<comment type="caution">
    <text evidence="1">The sequence shown here is derived from an EMBL/GenBank/DDBJ whole genome shotgun (WGS) entry which is preliminary data.</text>
</comment>
<dbReference type="GO" id="GO:0016874">
    <property type="term" value="F:ligase activity"/>
    <property type="evidence" value="ECO:0007669"/>
    <property type="project" value="UniProtKB-KW"/>
</dbReference>
<name>A0ABU9YKT8_9PROT</name>
<gene>
    <name evidence="1" type="ORF">WG926_14010</name>
</gene>
<keyword evidence="1" id="KW-0436">Ligase</keyword>